<evidence type="ECO:0000259" key="3">
    <source>
        <dbReference type="PROSITE" id="PS50053"/>
    </source>
</evidence>
<dbReference type="SUPFAM" id="SSF54236">
    <property type="entry name" value="Ubiquitin-like"/>
    <property type="match status" value="1"/>
</dbReference>
<dbReference type="PANTHER" id="PTHR15316:SF1">
    <property type="entry name" value="SPLICING FACTOR 3A SUBUNIT 1"/>
    <property type="match status" value="1"/>
</dbReference>
<reference evidence="4 5" key="1">
    <citation type="journal article" date="2018" name="Nat. Genet.">
        <title>The Rosa genome provides new insights in the design of modern roses.</title>
        <authorList>
            <person name="Bendahmane M."/>
        </authorList>
    </citation>
    <scope>NUCLEOTIDE SEQUENCE [LARGE SCALE GENOMIC DNA]</scope>
    <source>
        <strain evidence="5">cv. Old Blush</strain>
    </source>
</reference>
<keyword evidence="1" id="KW-0507">mRNA processing</keyword>
<feature type="compositionally biased region" description="Pro residues" evidence="2">
    <location>
        <begin position="196"/>
        <end position="210"/>
    </location>
</feature>
<evidence type="ECO:0000313" key="4">
    <source>
        <dbReference type="EMBL" id="PRQ58927.1"/>
    </source>
</evidence>
<dbReference type="InterPro" id="IPR000626">
    <property type="entry name" value="Ubiquitin-like_dom"/>
</dbReference>
<evidence type="ECO:0000256" key="2">
    <source>
        <dbReference type="SAM" id="MobiDB-lite"/>
    </source>
</evidence>
<dbReference type="PROSITE" id="PS50053">
    <property type="entry name" value="UBIQUITIN_2"/>
    <property type="match status" value="1"/>
</dbReference>
<protein>
    <submittedName>
        <fullName evidence="4">Putative splicing factor 3A subunit 1</fullName>
    </submittedName>
</protein>
<dbReference type="Pfam" id="PF12230">
    <property type="entry name" value="PRP21_like_P"/>
    <property type="match status" value="1"/>
</dbReference>
<dbReference type="GO" id="GO:0045292">
    <property type="term" value="P:mRNA cis splicing, via spliceosome"/>
    <property type="evidence" value="ECO:0007669"/>
    <property type="project" value="InterPro"/>
</dbReference>
<organism evidence="4 5">
    <name type="scientific">Rosa chinensis</name>
    <name type="common">China rose</name>
    <dbReference type="NCBI Taxonomy" id="74649"/>
    <lineage>
        <taxon>Eukaryota</taxon>
        <taxon>Viridiplantae</taxon>
        <taxon>Streptophyta</taxon>
        <taxon>Embryophyta</taxon>
        <taxon>Tracheophyta</taxon>
        <taxon>Spermatophyta</taxon>
        <taxon>Magnoliopsida</taxon>
        <taxon>eudicotyledons</taxon>
        <taxon>Gunneridae</taxon>
        <taxon>Pentapetalae</taxon>
        <taxon>rosids</taxon>
        <taxon>fabids</taxon>
        <taxon>Rosales</taxon>
        <taxon>Rosaceae</taxon>
        <taxon>Rosoideae</taxon>
        <taxon>Rosoideae incertae sedis</taxon>
        <taxon>Rosa</taxon>
    </lineage>
</organism>
<feature type="domain" description="Ubiquitin-like" evidence="3">
    <location>
        <begin position="241"/>
        <end position="322"/>
    </location>
</feature>
<dbReference type="CDD" id="cd01800">
    <property type="entry name" value="Ubl_SF3a120"/>
    <property type="match status" value="1"/>
</dbReference>
<accession>A0A2P6SJT8</accession>
<dbReference type="Gene3D" id="3.10.20.90">
    <property type="entry name" value="Phosphatidylinositol 3-kinase Catalytic Subunit, Chain A, domain 1"/>
    <property type="match status" value="1"/>
</dbReference>
<feature type="region of interest" description="Disordered" evidence="2">
    <location>
        <begin position="196"/>
        <end position="219"/>
    </location>
</feature>
<dbReference type="InterPro" id="IPR035563">
    <property type="entry name" value="SF3As1_ubi"/>
</dbReference>
<dbReference type="PANTHER" id="PTHR15316">
    <property type="entry name" value="SPLICEOSOME ASSOCIATED PROTEIN 114/SWAP SPLICING FACTOR-RELATED"/>
    <property type="match status" value="1"/>
</dbReference>
<dbReference type="SMART" id="SM00213">
    <property type="entry name" value="UBQ"/>
    <property type="match status" value="1"/>
</dbReference>
<dbReference type="InterPro" id="IPR022030">
    <property type="entry name" value="SF3A1_dom"/>
</dbReference>
<name>A0A2P6SJT8_ROSCH</name>
<dbReference type="GO" id="GO:0003723">
    <property type="term" value="F:RNA binding"/>
    <property type="evidence" value="ECO:0007669"/>
    <property type="project" value="InterPro"/>
</dbReference>
<dbReference type="Gramene" id="PRQ58927">
    <property type="protein sequence ID" value="PRQ58927"/>
    <property type="gene ID" value="RchiOBHm_Chr1g0364591"/>
</dbReference>
<dbReference type="EMBL" id="PDCK01000039">
    <property type="protein sequence ID" value="PRQ58927.1"/>
    <property type="molecule type" value="Genomic_DNA"/>
</dbReference>
<dbReference type="AlphaFoldDB" id="A0A2P6SJT8"/>
<evidence type="ECO:0000256" key="1">
    <source>
        <dbReference type="ARBA" id="ARBA00022664"/>
    </source>
</evidence>
<comment type="caution">
    <text evidence="4">The sequence shown here is derived from an EMBL/GenBank/DDBJ whole genome shotgun (WGS) entry which is preliminary data.</text>
</comment>
<dbReference type="GO" id="GO:0071013">
    <property type="term" value="C:catalytic step 2 spliceosome"/>
    <property type="evidence" value="ECO:0007669"/>
    <property type="project" value="TreeGrafter"/>
</dbReference>
<gene>
    <name evidence="4" type="ORF">RchiOBHm_Chr1g0364591</name>
</gene>
<evidence type="ECO:0000313" key="5">
    <source>
        <dbReference type="Proteomes" id="UP000238479"/>
    </source>
</evidence>
<dbReference type="GO" id="GO:0005686">
    <property type="term" value="C:U2 snRNP"/>
    <property type="evidence" value="ECO:0007669"/>
    <property type="project" value="TreeGrafter"/>
</dbReference>
<dbReference type="GO" id="GO:0000381">
    <property type="term" value="P:regulation of alternative mRNA splicing, via spliceosome"/>
    <property type="evidence" value="ECO:0007669"/>
    <property type="project" value="TreeGrafter"/>
</dbReference>
<dbReference type="Pfam" id="PF00240">
    <property type="entry name" value="ubiquitin"/>
    <property type="match status" value="1"/>
</dbReference>
<dbReference type="GO" id="GO:0071004">
    <property type="term" value="C:U2-type prespliceosome"/>
    <property type="evidence" value="ECO:0007669"/>
    <property type="project" value="TreeGrafter"/>
</dbReference>
<keyword evidence="5" id="KW-1185">Reference proteome</keyword>
<dbReference type="Proteomes" id="UP000238479">
    <property type="component" value="Chromosome 1"/>
</dbReference>
<dbReference type="InterPro" id="IPR045146">
    <property type="entry name" value="SF3A1"/>
</dbReference>
<dbReference type="FunFam" id="3.10.20.90:FF:000178">
    <property type="entry name" value="Probable splicing factor 3A subunit 1"/>
    <property type="match status" value="1"/>
</dbReference>
<dbReference type="STRING" id="74649.A0A2P6SJT8"/>
<proteinExistence type="predicted"/>
<sequence>MIQSSAERDMTISPITWELVPNNEMSEHMRISLIDPRYREQKERMFAKIRQTSLEVSNAVKVEFGKQDKQQVIWDGHAGSTGRAANQAMSQNANGGDKTDVVNNEVRNLPGQARPSVLPLPPPGVVAVNLPSVPANTVQYAGTNSSDFPVQFPLVKTTMPPSMFMSAASIPVPPPPVSEFTTMQMAYIPTNTMPMPPPPLPHVRPPTPPHAEPKPKRQKLDDSMLIPEDKFLAQHPGPVGINISVSIVDEGNLRGQLLEITAQSLSETVGSLKEKISREIQLPANKQKLSGNTGFLKDNLSLAYYNVGAGQTLALSIRERGGRKR</sequence>
<dbReference type="InterPro" id="IPR029071">
    <property type="entry name" value="Ubiquitin-like_domsf"/>
</dbReference>